<evidence type="ECO:0000313" key="1">
    <source>
        <dbReference type="EMBL" id="CDJ49421.1"/>
    </source>
</evidence>
<dbReference type="Proteomes" id="UP000030750">
    <property type="component" value="Unassembled WGS sequence"/>
</dbReference>
<protein>
    <submittedName>
        <fullName evidence="1">Uncharacterized protein</fullName>
    </submittedName>
</protein>
<reference evidence="1" key="2">
    <citation type="submission" date="2013-10" db="EMBL/GenBank/DDBJ databases">
        <authorList>
            <person name="Aslett M."/>
        </authorList>
    </citation>
    <scope>NUCLEOTIDE SEQUENCE [LARGE SCALE GENOMIC DNA]</scope>
    <source>
        <strain evidence="1">Houghton</strain>
    </source>
</reference>
<dbReference type="OrthoDB" id="332342at2759"/>
<dbReference type="EMBL" id="HG711661">
    <property type="protein sequence ID" value="CDJ49421.1"/>
    <property type="molecule type" value="Genomic_DNA"/>
</dbReference>
<organism evidence="1 2">
    <name type="scientific">Eimeria brunetti</name>
    <dbReference type="NCBI Taxonomy" id="51314"/>
    <lineage>
        <taxon>Eukaryota</taxon>
        <taxon>Sar</taxon>
        <taxon>Alveolata</taxon>
        <taxon>Apicomplexa</taxon>
        <taxon>Conoidasida</taxon>
        <taxon>Coccidia</taxon>
        <taxon>Eucoccidiorida</taxon>
        <taxon>Eimeriorina</taxon>
        <taxon>Eimeriidae</taxon>
        <taxon>Eimeria</taxon>
    </lineage>
</organism>
<proteinExistence type="predicted"/>
<evidence type="ECO:0000313" key="2">
    <source>
        <dbReference type="Proteomes" id="UP000030750"/>
    </source>
</evidence>
<reference evidence="1" key="1">
    <citation type="submission" date="2013-10" db="EMBL/GenBank/DDBJ databases">
        <title>Genomic analysis of the causative agents of coccidiosis in chickens.</title>
        <authorList>
            <person name="Reid A.J."/>
            <person name="Blake D."/>
            <person name="Billington K."/>
            <person name="Browne H."/>
            <person name="Dunn M."/>
            <person name="Hung S."/>
            <person name="Kawahara F."/>
            <person name="Miranda-Saavedra D."/>
            <person name="Mourier T."/>
            <person name="Nagra H."/>
            <person name="Otto T.D."/>
            <person name="Rawlings N."/>
            <person name="Sanchez A."/>
            <person name="Sanders M."/>
            <person name="Subramaniam C."/>
            <person name="Tay Y."/>
            <person name="Dear P."/>
            <person name="Doerig C."/>
            <person name="Gruber A."/>
            <person name="Parkinson J."/>
            <person name="Shirley M."/>
            <person name="Wan K.L."/>
            <person name="Berriman M."/>
            <person name="Tomley F."/>
            <person name="Pain A."/>
        </authorList>
    </citation>
    <scope>NUCLEOTIDE SEQUENCE [LARGE SCALE GENOMIC DNA]</scope>
    <source>
        <strain evidence="1">Houghton</strain>
    </source>
</reference>
<gene>
    <name evidence="1" type="ORF">EBH_0083320</name>
</gene>
<accession>U6LGZ6</accession>
<keyword evidence="2" id="KW-1185">Reference proteome</keyword>
<sequence length="125" mass="11881">MASLSSGRQPFGSLVTMERAGDAAINRVAGSSFPAASAAAAAAPAAAAAAAATTPAAGAAGAAAAGAAAGAAAAAEAAAAARSLVGQTLIRAFFQDIQTTRSLKLGIQNAFDVNLIDRLSALIRG</sequence>
<dbReference type="VEuPathDB" id="ToxoDB:EBH_0083320"/>
<dbReference type="AlphaFoldDB" id="U6LGZ6"/>
<name>U6LGZ6_9EIME</name>